<reference evidence="3" key="1">
    <citation type="submission" date="2023-07" db="EMBL/GenBank/DDBJ databases">
        <title>30 novel species of actinomycetes from the DSMZ collection.</title>
        <authorList>
            <person name="Nouioui I."/>
        </authorList>
    </citation>
    <scope>NUCLEOTIDE SEQUENCE [LARGE SCALE GENOMIC DNA]</scope>
    <source>
        <strain evidence="3">DSM 45834</strain>
    </source>
</reference>
<evidence type="ECO:0000313" key="2">
    <source>
        <dbReference type="EMBL" id="MDT0347908.1"/>
    </source>
</evidence>
<dbReference type="InterPro" id="IPR009061">
    <property type="entry name" value="DNA-bd_dom_put_sf"/>
</dbReference>
<protein>
    <submittedName>
        <fullName evidence="2">MerR family transcriptional regulator</fullName>
    </submittedName>
</protein>
<dbReference type="Pfam" id="PF00376">
    <property type="entry name" value="MerR"/>
    <property type="match status" value="1"/>
</dbReference>
<sequence>MSTPPARPSRRDLVTTGKAAEAVGVSHRSLLYWVSKGWIKPTWRSPSGRYMWSVEHLESQLAEMEELPPEQQ</sequence>
<dbReference type="Proteomes" id="UP001183202">
    <property type="component" value="Unassembled WGS sequence"/>
</dbReference>
<evidence type="ECO:0000259" key="1">
    <source>
        <dbReference type="Pfam" id="PF00376"/>
    </source>
</evidence>
<organism evidence="2 3">
    <name type="scientific">Pseudonocardia charpentierae</name>
    <dbReference type="NCBI Taxonomy" id="3075545"/>
    <lineage>
        <taxon>Bacteria</taxon>
        <taxon>Bacillati</taxon>
        <taxon>Actinomycetota</taxon>
        <taxon>Actinomycetes</taxon>
        <taxon>Pseudonocardiales</taxon>
        <taxon>Pseudonocardiaceae</taxon>
        <taxon>Pseudonocardia</taxon>
    </lineage>
</organism>
<dbReference type="EMBL" id="JAVREJ010000001">
    <property type="protein sequence ID" value="MDT0347908.1"/>
    <property type="molecule type" value="Genomic_DNA"/>
</dbReference>
<proteinExistence type="predicted"/>
<feature type="domain" description="HTH merR-type" evidence="1">
    <location>
        <begin position="15"/>
        <end position="49"/>
    </location>
</feature>
<keyword evidence="3" id="KW-1185">Reference proteome</keyword>
<dbReference type="RefSeq" id="WP_311553808.1">
    <property type="nucleotide sequence ID" value="NZ_JAVREJ010000001.1"/>
</dbReference>
<accession>A0ABU2N314</accession>
<dbReference type="SUPFAM" id="SSF46955">
    <property type="entry name" value="Putative DNA-binding domain"/>
    <property type="match status" value="1"/>
</dbReference>
<dbReference type="Gene3D" id="1.10.1660.10">
    <property type="match status" value="1"/>
</dbReference>
<gene>
    <name evidence="2" type="ORF">RM445_00025</name>
</gene>
<dbReference type="InterPro" id="IPR000551">
    <property type="entry name" value="MerR-type_HTH_dom"/>
</dbReference>
<name>A0ABU2N314_9PSEU</name>
<comment type="caution">
    <text evidence="2">The sequence shown here is derived from an EMBL/GenBank/DDBJ whole genome shotgun (WGS) entry which is preliminary data.</text>
</comment>
<evidence type="ECO:0000313" key="3">
    <source>
        <dbReference type="Proteomes" id="UP001183202"/>
    </source>
</evidence>